<keyword evidence="1" id="KW-0812">Transmembrane</keyword>
<keyword evidence="1" id="KW-1133">Transmembrane helix</keyword>
<feature type="transmembrane region" description="Helical" evidence="1">
    <location>
        <begin position="43"/>
        <end position="61"/>
    </location>
</feature>
<protein>
    <submittedName>
        <fullName evidence="2">Uncharacterized protein</fullName>
    </submittedName>
</protein>
<accession>A0A8D8YR88</accession>
<organism evidence="2">
    <name type="scientific">Cacopsylla melanoneura</name>
    <dbReference type="NCBI Taxonomy" id="428564"/>
    <lineage>
        <taxon>Eukaryota</taxon>
        <taxon>Metazoa</taxon>
        <taxon>Ecdysozoa</taxon>
        <taxon>Arthropoda</taxon>
        <taxon>Hexapoda</taxon>
        <taxon>Insecta</taxon>
        <taxon>Pterygota</taxon>
        <taxon>Neoptera</taxon>
        <taxon>Paraneoptera</taxon>
        <taxon>Hemiptera</taxon>
        <taxon>Sternorrhyncha</taxon>
        <taxon>Psylloidea</taxon>
        <taxon>Psyllidae</taxon>
        <taxon>Psyllinae</taxon>
        <taxon>Cacopsylla</taxon>
    </lineage>
</organism>
<dbReference type="AlphaFoldDB" id="A0A8D8YR88"/>
<sequence length="113" mass="12372">MNSLFIPYYLRLATSPRVHISQTVIILSLSHIGDNTTPDMKSFVVALIIGMVAVAVFRTTAVNAGCLDKPDCSTCTFPAVCKKNVTPPICSTTTMTMKWKKKTVGCAWVQSWT</sequence>
<keyword evidence="1" id="KW-0472">Membrane</keyword>
<reference evidence="2" key="1">
    <citation type="submission" date="2021-05" db="EMBL/GenBank/DDBJ databases">
        <authorList>
            <person name="Alioto T."/>
            <person name="Alioto T."/>
            <person name="Gomez Garrido J."/>
        </authorList>
    </citation>
    <scope>NUCLEOTIDE SEQUENCE</scope>
</reference>
<dbReference type="EMBL" id="HBUF01390428">
    <property type="protein sequence ID" value="CAG6733628.1"/>
    <property type="molecule type" value="Transcribed_RNA"/>
</dbReference>
<evidence type="ECO:0000313" key="2">
    <source>
        <dbReference type="EMBL" id="CAG6733628.1"/>
    </source>
</evidence>
<proteinExistence type="predicted"/>
<name>A0A8D8YR88_9HEMI</name>
<evidence type="ECO:0000256" key="1">
    <source>
        <dbReference type="SAM" id="Phobius"/>
    </source>
</evidence>